<dbReference type="Gramene" id="TraesMAC1A03G00070170.1">
    <property type="protein sequence ID" value="TraesMAC1A03G00070170.1"/>
    <property type="gene ID" value="TraesMAC1A03G00070170"/>
</dbReference>
<dbReference type="Gramene" id="TraesARI1A03G00070600.1">
    <property type="protein sequence ID" value="TraesARI1A03G00070600.1"/>
    <property type="gene ID" value="TraesARI1A03G00070600"/>
</dbReference>
<feature type="coiled-coil region" evidence="2">
    <location>
        <begin position="1"/>
        <end position="28"/>
    </location>
</feature>
<dbReference type="PROSITE" id="PS50089">
    <property type="entry name" value="ZF_RING_2"/>
    <property type="match status" value="1"/>
</dbReference>
<dbReference type="STRING" id="4565.A0A3B5XXV5"/>
<dbReference type="Gramene" id="TraesCS1A03G0380600.1">
    <property type="protein sequence ID" value="TraesCS1A03G0380600.1.CDS"/>
    <property type="gene ID" value="TraesCS1A03G0380600"/>
</dbReference>
<dbReference type="GO" id="GO:0008270">
    <property type="term" value="F:zinc ion binding"/>
    <property type="evidence" value="ECO:0007669"/>
    <property type="project" value="UniProtKB-KW"/>
</dbReference>
<dbReference type="Pfam" id="PF13639">
    <property type="entry name" value="zf-RING_2"/>
    <property type="match status" value="1"/>
</dbReference>
<dbReference type="Gene3D" id="3.30.40.10">
    <property type="entry name" value="Zinc/RING finger domain, C3HC4 (zinc finger)"/>
    <property type="match status" value="1"/>
</dbReference>
<dbReference type="PANTHER" id="PTHR15315:SF36">
    <property type="entry name" value="OS10G0445400 PROTEIN"/>
    <property type="match status" value="1"/>
</dbReference>
<reference evidence="4" key="1">
    <citation type="submission" date="2018-08" db="EMBL/GenBank/DDBJ databases">
        <authorList>
            <person name="Rossello M."/>
        </authorList>
    </citation>
    <scope>NUCLEOTIDE SEQUENCE [LARGE SCALE GENOMIC DNA]</scope>
    <source>
        <strain evidence="4">cv. Chinese Spring</strain>
    </source>
</reference>
<evidence type="ECO:0000313" key="5">
    <source>
        <dbReference type="Proteomes" id="UP000019116"/>
    </source>
</evidence>
<evidence type="ECO:0000256" key="2">
    <source>
        <dbReference type="SAM" id="Coils"/>
    </source>
</evidence>
<dbReference type="Gramene" id="TraesLAC1A03G00071290.1">
    <property type="protein sequence ID" value="TraesLAC1A03G00071290.1"/>
    <property type="gene ID" value="TraesLAC1A03G00071290"/>
</dbReference>
<evidence type="ECO:0000313" key="4">
    <source>
        <dbReference type="EnsemblPlants" id="TraesCS1A02G141900.1"/>
    </source>
</evidence>
<dbReference type="SMART" id="SM00184">
    <property type="entry name" value="RING"/>
    <property type="match status" value="1"/>
</dbReference>
<dbReference type="Gramene" id="TraesJUL1A03G00068360.1">
    <property type="protein sequence ID" value="TraesJUL1A03G00068360.1"/>
    <property type="gene ID" value="TraesJUL1A03G00068360"/>
</dbReference>
<dbReference type="AlphaFoldDB" id="A0A3B5XXV5"/>
<organism evidence="4">
    <name type="scientific">Triticum aestivum</name>
    <name type="common">Wheat</name>
    <dbReference type="NCBI Taxonomy" id="4565"/>
    <lineage>
        <taxon>Eukaryota</taxon>
        <taxon>Viridiplantae</taxon>
        <taxon>Streptophyta</taxon>
        <taxon>Embryophyta</taxon>
        <taxon>Tracheophyta</taxon>
        <taxon>Spermatophyta</taxon>
        <taxon>Magnoliopsida</taxon>
        <taxon>Liliopsida</taxon>
        <taxon>Poales</taxon>
        <taxon>Poaceae</taxon>
        <taxon>BOP clade</taxon>
        <taxon>Pooideae</taxon>
        <taxon>Triticodae</taxon>
        <taxon>Triticeae</taxon>
        <taxon>Triticinae</taxon>
        <taxon>Triticum</taxon>
    </lineage>
</organism>
<keyword evidence="5" id="KW-1185">Reference proteome</keyword>
<dbReference type="GeneID" id="123044305"/>
<dbReference type="GO" id="GO:0061630">
    <property type="term" value="F:ubiquitin protein ligase activity"/>
    <property type="evidence" value="ECO:0000318"/>
    <property type="project" value="GO_Central"/>
</dbReference>
<dbReference type="Gramene" id="TraesSYM1A03G00071520.1">
    <property type="protein sequence ID" value="TraesSYM1A03G00071520.1"/>
    <property type="gene ID" value="TraesSYM1A03G00071520"/>
</dbReference>
<dbReference type="SUPFAM" id="SSF57850">
    <property type="entry name" value="RING/U-box"/>
    <property type="match status" value="1"/>
</dbReference>
<reference evidence="4" key="2">
    <citation type="submission" date="2018-10" db="UniProtKB">
        <authorList>
            <consortium name="EnsemblPlants"/>
        </authorList>
    </citation>
    <scope>IDENTIFICATION</scope>
</reference>
<proteinExistence type="predicted"/>
<protein>
    <recommendedName>
        <fullName evidence="3">RING-type domain-containing protein</fullName>
    </recommendedName>
</protein>
<dbReference type="Gramene" id="TraesPARA_EIv1.0_0065970.1">
    <property type="protein sequence ID" value="TraesPARA_EIv1.0_0065970.1.CDS"/>
    <property type="gene ID" value="TraesPARA_EIv1.0_0065970"/>
</dbReference>
<dbReference type="Gramene" id="TraesNOR1A03G00069620.1">
    <property type="protein sequence ID" value="TraesNOR1A03G00069620.1"/>
    <property type="gene ID" value="TraesNOR1A03G00069620"/>
</dbReference>
<dbReference type="RefSeq" id="XP_044322951.1">
    <property type="nucleotide sequence ID" value="XM_044467016.1"/>
</dbReference>
<dbReference type="Gramene" id="TraesCAD_scaffold_063893_01G000100.1">
    <property type="protein sequence ID" value="TraesCAD_scaffold_063893_01G000100.1"/>
    <property type="gene ID" value="TraesCAD_scaffold_063893_01G000100"/>
</dbReference>
<dbReference type="Gramene" id="TraesKAR1A01G0158230.1">
    <property type="protein sequence ID" value="cds.TraesKAR1A01G0158230.1"/>
    <property type="gene ID" value="TraesKAR1A01G0158230"/>
</dbReference>
<dbReference type="InterPro" id="IPR013083">
    <property type="entry name" value="Znf_RING/FYVE/PHD"/>
</dbReference>
<dbReference type="KEGG" id="taes:123044305"/>
<keyword evidence="1" id="KW-0863">Zinc-finger</keyword>
<dbReference type="InterPro" id="IPR001841">
    <property type="entry name" value="Znf_RING"/>
</dbReference>
<keyword evidence="1" id="KW-0479">Metal-binding</keyword>
<keyword evidence="1" id="KW-0862">Zinc</keyword>
<accession>A0A3B5XXV5</accession>
<dbReference type="GO" id="GO:0016567">
    <property type="term" value="P:protein ubiquitination"/>
    <property type="evidence" value="ECO:0000318"/>
    <property type="project" value="GO_Central"/>
</dbReference>
<keyword evidence="2" id="KW-0175">Coiled coil</keyword>
<feature type="domain" description="RING-type" evidence="3">
    <location>
        <begin position="139"/>
        <end position="177"/>
    </location>
</feature>
<dbReference type="Gramene" id="TraesROB_scaffold_005639_01G000100.1">
    <property type="protein sequence ID" value="TraesROB_scaffold_005639_01G000100.1"/>
    <property type="gene ID" value="TraesROB_scaffold_005639_01G000100"/>
</dbReference>
<dbReference type="Gramene" id="TraesLDM1A03G00068680.1">
    <property type="protein sequence ID" value="TraesLDM1A03G00068680.1"/>
    <property type="gene ID" value="TraesLDM1A03G00068680"/>
</dbReference>
<evidence type="ECO:0000256" key="1">
    <source>
        <dbReference type="PROSITE-ProRule" id="PRU00175"/>
    </source>
</evidence>
<evidence type="ECO:0000259" key="3">
    <source>
        <dbReference type="PROSITE" id="PS50089"/>
    </source>
</evidence>
<dbReference type="Proteomes" id="UP000019116">
    <property type="component" value="Chromosome 1A"/>
</dbReference>
<dbReference type="Gramene" id="TraesCS1A02G141900.1">
    <property type="protein sequence ID" value="TraesCS1A02G141900.1"/>
    <property type="gene ID" value="TraesCS1A02G141900"/>
</dbReference>
<dbReference type="Gramene" id="TraesSTA1A03G00069220.1">
    <property type="protein sequence ID" value="TraesSTA1A03G00069220.1"/>
    <property type="gene ID" value="TraesSTA1A03G00069220"/>
</dbReference>
<sequence>MRRFQESVKALEADIEHANALASEFLRDYDGSVIQMRMAYSAVAHVLVQWTDCRLASALGLLKIMIYKVYAEDGTTTLPSWEREASIREFYGVIFPSLLQLPSGITELDDRKQRKLCVDKFKRRDGDFSQLDLEREVECGICLEVNAKIVLPDCTHSLCLRCFEEWNAKSKSCPFCRACLQKVKPTSLWVYTDDRDVVDMDALTSENIRRLFMYINKLPLVVLHVVDLDIYEYHSK</sequence>
<dbReference type="EnsemblPlants" id="TraesCS1A02G141900.1">
    <property type="protein sequence ID" value="TraesCS1A02G141900.1"/>
    <property type="gene ID" value="TraesCS1A02G141900"/>
</dbReference>
<dbReference type="OrthoDB" id="1630758at2759"/>
<dbReference type="Gramene" id="TraesWEE_scaffold_037618_01G000100.1">
    <property type="protein sequence ID" value="TraesWEE_scaffold_037618_01G000100.1"/>
    <property type="gene ID" value="TraesWEE_scaffold_037618_01G000100"/>
</dbReference>
<dbReference type="Gramene" id="TraesJAG1A03G00069030.1">
    <property type="protein sequence ID" value="TraesJAG1A03G00069030.1"/>
    <property type="gene ID" value="TraesJAG1A03G00069030"/>
</dbReference>
<dbReference type="PANTHER" id="PTHR15315">
    <property type="entry name" value="RING FINGER PROTEIN 41, 151"/>
    <property type="match status" value="1"/>
</dbReference>
<dbReference type="Gramene" id="TraesCLE_scaffold_073724_01G000100.1">
    <property type="protein sequence ID" value="TraesCLE_scaffold_073724_01G000100.1"/>
    <property type="gene ID" value="TraesCLE_scaffold_073724_01G000100"/>
</dbReference>
<dbReference type="PaxDb" id="4565-Traes_1AL_C176529A3.1"/>
<dbReference type="OMA" id="MFISKLP"/>
<name>A0A3B5XXV5_WHEAT</name>